<organism evidence="1 2">
    <name type="scientific">Anabaenopsis tanganyikae CS-531</name>
    <dbReference type="NCBI Taxonomy" id="2785304"/>
    <lineage>
        <taxon>Bacteria</taxon>
        <taxon>Bacillati</taxon>
        <taxon>Cyanobacteriota</taxon>
        <taxon>Cyanophyceae</taxon>
        <taxon>Nostocales</taxon>
        <taxon>Nodulariaceae</taxon>
        <taxon>Anabaenopsis</taxon>
        <taxon>Anabaenopsis tanganyikae</taxon>
    </lineage>
</organism>
<keyword evidence="2" id="KW-1185">Reference proteome</keyword>
<dbReference type="Proteomes" id="UP001159386">
    <property type="component" value="Unassembled WGS sequence"/>
</dbReference>
<evidence type="ECO:0000313" key="1">
    <source>
        <dbReference type="EMBL" id="MDH6104615.1"/>
    </source>
</evidence>
<protein>
    <submittedName>
        <fullName evidence="1">Uncharacterized protein</fullName>
    </submittedName>
</protein>
<name>A0ABT6KAH7_9CYAN</name>
<dbReference type="RefSeq" id="WP_280801446.1">
    <property type="nucleotide sequence ID" value="NZ_JANQDF010000016.1"/>
</dbReference>
<gene>
    <name evidence="1" type="ORF">NWP22_01735</name>
</gene>
<evidence type="ECO:0000313" key="2">
    <source>
        <dbReference type="Proteomes" id="UP001159386"/>
    </source>
</evidence>
<sequence length="46" mass="5429">MYLIIFTGRSRSAAASRSRWVEKFPLMLHRDPGVRNPRLKAKVRFI</sequence>
<reference evidence="1 2" key="1">
    <citation type="journal article" date="2023" name="J. Phycol.">
        <title>Chrysosporum ovalisporum is synonymous with the true-branching cyanobacterium Umezakia natans (Nostocales/Aphanizomenonaceae).</title>
        <authorList>
            <person name="McGregor G.B."/>
            <person name="Sendall B.C."/>
            <person name="Niiyama Y."/>
            <person name="Tuji A."/>
            <person name="Willis A."/>
        </authorList>
    </citation>
    <scope>NUCLEOTIDE SEQUENCE [LARGE SCALE GENOMIC DNA]</scope>
    <source>
        <strain evidence="1 2">CS-531</strain>
    </source>
</reference>
<accession>A0ABT6KAH7</accession>
<comment type="caution">
    <text evidence="1">The sequence shown here is derived from an EMBL/GenBank/DDBJ whole genome shotgun (WGS) entry which is preliminary data.</text>
</comment>
<dbReference type="EMBL" id="JANQDF010000016">
    <property type="protein sequence ID" value="MDH6104615.1"/>
    <property type="molecule type" value="Genomic_DNA"/>
</dbReference>
<proteinExistence type="predicted"/>